<evidence type="ECO:0000313" key="2">
    <source>
        <dbReference type="Proteomes" id="UP000806077"/>
    </source>
</evidence>
<dbReference type="GeneID" id="79924674"/>
<protein>
    <submittedName>
        <fullName evidence="1">Uncharacterized protein</fullName>
    </submittedName>
</protein>
<reference evidence="1 2" key="1">
    <citation type="journal article" date="2020" name="Int. J. Syst. Evol. Microbiol.">
        <title>Tenacibaculum piscium sp. nov., isolated from skin ulcers of sea-farmed fish, and description of Tenacibaculum finnmarkense sp. nov. with subdivision into genomovars finnmarkense and ulcerans.</title>
        <authorList>
            <person name="Olsen A.B."/>
            <person name="Spilsberg B."/>
            <person name="Nilsen H.K."/>
            <person name="Lagesen K."/>
            <person name="Gulla S."/>
            <person name="Avendano-Herrera R."/>
            <person name="Irgang R."/>
            <person name="Duchaud E."/>
            <person name="Colquhoun D.J."/>
        </authorList>
    </citation>
    <scope>NUCLEOTIDE SEQUENCE [LARGE SCALE GENOMIC DNA]</scope>
    <source>
        <strain evidence="1 2">TNO037</strain>
    </source>
</reference>
<comment type="caution">
    <text evidence="1">The sequence shown here is derived from an EMBL/GenBank/DDBJ whole genome shotgun (WGS) entry which is preliminary data.</text>
</comment>
<dbReference type="RefSeq" id="WP_101954811.1">
    <property type="nucleotide sequence ID" value="NZ_JAFMUP010000078.1"/>
</dbReference>
<gene>
    <name evidence="1" type="ORF">F7645_10030</name>
</gene>
<dbReference type="Proteomes" id="UP000806077">
    <property type="component" value="Unassembled WGS sequence"/>
</dbReference>
<evidence type="ECO:0000313" key="1">
    <source>
        <dbReference type="EMBL" id="MBE7695754.1"/>
    </source>
</evidence>
<accession>A0AAP1WGU8</accession>
<dbReference type="AlphaFoldDB" id="A0AAP1WGU8"/>
<dbReference type="EMBL" id="WXXV01000014">
    <property type="protein sequence ID" value="MBE7695754.1"/>
    <property type="molecule type" value="Genomic_DNA"/>
</dbReference>
<sequence>MILESYYWKKELLKTSEKLKKKIKVKKYWTPKKYAKFEKEIMFGFYIIRKLIEANKLTNKIVSTKKEYKVHNNLGTKITIRNRHSFDEYYDFGNYSIRKSDLKFLNNQFIHSYIFSPIISTVDDYSLKLMENEKLTDEEHCEIHENSEKEVIGIFFNSDKNKDKSIFQIDIKTIIEIFQDVGNCNVTSISMKYNEKKDDWDCVLKDDENKIPNESLELINKLEEE</sequence>
<name>A0AAP1WGU8_9FLAO</name>
<proteinExistence type="predicted"/>
<keyword evidence="2" id="KW-1185">Reference proteome</keyword>
<organism evidence="1 2">
    <name type="scientific">Tenacibaculum finnmarkense genomovar finnmarkense</name>
    <dbReference type="NCBI Taxonomy" id="1458503"/>
    <lineage>
        <taxon>Bacteria</taxon>
        <taxon>Pseudomonadati</taxon>
        <taxon>Bacteroidota</taxon>
        <taxon>Flavobacteriia</taxon>
        <taxon>Flavobacteriales</taxon>
        <taxon>Flavobacteriaceae</taxon>
        <taxon>Tenacibaculum</taxon>
        <taxon>Tenacibaculum finnmarkense</taxon>
    </lineage>
</organism>